<evidence type="ECO:0000313" key="14">
    <source>
        <dbReference type="Proteomes" id="UP000324758"/>
    </source>
</evidence>
<keyword evidence="2" id="KW-1003">Cell membrane</keyword>
<evidence type="ECO:0000313" key="13">
    <source>
        <dbReference type="EMBL" id="TYL98605.1"/>
    </source>
</evidence>
<keyword evidence="6 11" id="KW-0378">Hydrolase</keyword>
<dbReference type="PANTHER" id="PTHR43221:SF1">
    <property type="entry name" value="PROTEASE HTPX"/>
    <property type="match status" value="1"/>
</dbReference>
<reference evidence="13 14" key="1">
    <citation type="submission" date="2019-08" db="EMBL/GenBank/DDBJ databases">
        <title>Bradyrhizobium hipponensis sp. nov., a rhizobium isolated from a Lupinus angustifolius root nodule in Tunisia.</title>
        <authorList>
            <person name="Off K."/>
            <person name="Rejili M."/>
            <person name="Mars M."/>
            <person name="Brachmann A."/>
            <person name="Marin M."/>
        </authorList>
    </citation>
    <scope>NUCLEOTIDE SEQUENCE [LARGE SCALE GENOMIC DNA]</scope>
    <source>
        <strain evidence="13 14">CTAW71</strain>
    </source>
</reference>
<dbReference type="RefSeq" id="WP_148771084.1">
    <property type="nucleotide sequence ID" value="NZ_VSSS01000011.1"/>
</dbReference>
<keyword evidence="10" id="KW-0472">Membrane</keyword>
<evidence type="ECO:0000256" key="3">
    <source>
        <dbReference type="ARBA" id="ARBA00022670"/>
    </source>
</evidence>
<evidence type="ECO:0000256" key="8">
    <source>
        <dbReference type="ARBA" id="ARBA00022989"/>
    </source>
</evidence>
<dbReference type="Gene3D" id="3.30.2010.10">
    <property type="entry name" value="Metalloproteases ('zincins'), catalytic domain"/>
    <property type="match status" value="1"/>
</dbReference>
<comment type="cofactor">
    <cofactor evidence="11">
        <name>Zn(2+)</name>
        <dbReference type="ChEBI" id="CHEBI:29105"/>
    </cofactor>
    <text evidence="11">Binds 1 zinc ion per subunit.</text>
</comment>
<keyword evidence="14" id="KW-1185">Reference proteome</keyword>
<dbReference type="Proteomes" id="UP000324758">
    <property type="component" value="Unassembled WGS sequence"/>
</dbReference>
<dbReference type="GO" id="GO:0046872">
    <property type="term" value="F:metal ion binding"/>
    <property type="evidence" value="ECO:0007669"/>
    <property type="project" value="UniProtKB-KW"/>
</dbReference>
<keyword evidence="4" id="KW-0812">Transmembrane</keyword>
<keyword evidence="8" id="KW-1133">Transmembrane helix</keyword>
<evidence type="ECO:0000256" key="2">
    <source>
        <dbReference type="ARBA" id="ARBA00022475"/>
    </source>
</evidence>
<evidence type="ECO:0000256" key="9">
    <source>
        <dbReference type="ARBA" id="ARBA00023049"/>
    </source>
</evidence>
<keyword evidence="9 11" id="KW-0482">Metalloprotease</keyword>
<comment type="caution">
    <text evidence="13">The sequence shown here is derived from an EMBL/GenBank/DDBJ whole genome shotgun (WGS) entry which is preliminary data.</text>
</comment>
<dbReference type="EMBL" id="VSSS01000011">
    <property type="protein sequence ID" value="TYL98605.1"/>
    <property type="molecule type" value="Genomic_DNA"/>
</dbReference>
<dbReference type="GO" id="GO:0006508">
    <property type="term" value="P:proteolysis"/>
    <property type="evidence" value="ECO:0007669"/>
    <property type="project" value="UniProtKB-KW"/>
</dbReference>
<dbReference type="PANTHER" id="PTHR43221">
    <property type="entry name" value="PROTEASE HTPX"/>
    <property type="match status" value="1"/>
</dbReference>
<evidence type="ECO:0000256" key="6">
    <source>
        <dbReference type="ARBA" id="ARBA00022801"/>
    </source>
</evidence>
<name>A0A5D3KMN2_9BRAD</name>
<organism evidence="13 14">
    <name type="scientific">Bradyrhizobium rifense</name>
    <dbReference type="NCBI Taxonomy" id="515499"/>
    <lineage>
        <taxon>Bacteria</taxon>
        <taxon>Pseudomonadati</taxon>
        <taxon>Pseudomonadota</taxon>
        <taxon>Alphaproteobacteria</taxon>
        <taxon>Hyphomicrobiales</taxon>
        <taxon>Nitrobacteraceae</taxon>
        <taxon>Bradyrhizobium</taxon>
    </lineage>
</organism>
<comment type="subcellular location">
    <subcellularLocation>
        <location evidence="1">Cell membrane</location>
        <topology evidence="1">Multi-pass membrane protein</topology>
    </subcellularLocation>
</comment>
<evidence type="ECO:0000256" key="11">
    <source>
        <dbReference type="RuleBase" id="RU003983"/>
    </source>
</evidence>
<evidence type="ECO:0000256" key="5">
    <source>
        <dbReference type="ARBA" id="ARBA00022723"/>
    </source>
</evidence>
<evidence type="ECO:0000256" key="1">
    <source>
        <dbReference type="ARBA" id="ARBA00004651"/>
    </source>
</evidence>
<protein>
    <submittedName>
        <fullName evidence="13">M48 family metalloprotease</fullName>
    </submittedName>
</protein>
<dbReference type="GO" id="GO:0005886">
    <property type="term" value="C:plasma membrane"/>
    <property type="evidence" value="ECO:0007669"/>
    <property type="project" value="UniProtKB-SubCell"/>
</dbReference>
<accession>A0A5D3KMN2</accession>
<evidence type="ECO:0000259" key="12">
    <source>
        <dbReference type="Pfam" id="PF01435"/>
    </source>
</evidence>
<dbReference type="InterPro" id="IPR050083">
    <property type="entry name" value="HtpX_protease"/>
</dbReference>
<feature type="domain" description="Peptidase M48" evidence="12">
    <location>
        <begin position="155"/>
        <end position="352"/>
    </location>
</feature>
<proteinExistence type="inferred from homology"/>
<comment type="similarity">
    <text evidence="11">Belongs to the peptidase M48 family.</text>
</comment>
<keyword evidence="5" id="KW-0479">Metal-binding</keyword>
<evidence type="ECO:0000256" key="7">
    <source>
        <dbReference type="ARBA" id="ARBA00022833"/>
    </source>
</evidence>
<dbReference type="AlphaFoldDB" id="A0A5D3KMN2"/>
<evidence type="ECO:0000256" key="10">
    <source>
        <dbReference type="ARBA" id="ARBA00023136"/>
    </source>
</evidence>
<sequence>MIHAGVSPMALRGDRPGQDVVAGLAPSVSFALVHHAPREMLRVLRHGPTVTAEIHWPSGEAGLFLRCRIELSSRDSSPLRHRRHAHQAANHQSSQLAILAMTLLLAVCGWIAGGAEGMQRALLGSTPRPDETIISRENVYRWFGARLLSPAEVPDLFAMLTKVCSRAGLVRLPDLYWLPAPRDMNAYALGGPERSAIVLTEGLLRNLTRDEIAGILAHEVAHIRNNDAWTMGWATALRHAIDWTSLAGLALLRTSYHHGGMTSSRPLAMLLSAAPALGQLLGLALSRVRELDADATALELTGNSRALIAALDKLERHHTGSAPSRTSAFVHDPVRLLRSHPATYERVGALLNLAY</sequence>
<dbReference type="InterPro" id="IPR001915">
    <property type="entry name" value="Peptidase_M48"/>
</dbReference>
<keyword evidence="7 11" id="KW-0862">Zinc</keyword>
<dbReference type="Pfam" id="PF01435">
    <property type="entry name" value="Peptidase_M48"/>
    <property type="match status" value="1"/>
</dbReference>
<evidence type="ECO:0000256" key="4">
    <source>
        <dbReference type="ARBA" id="ARBA00022692"/>
    </source>
</evidence>
<keyword evidence="3 11" id="KW-0645">Protease</keyword>
<dbReference type="OrthoDB" id="15218at2"/>
<gene>
    <name evidence="13" type="ORF">FXB40_04925</name>
</gene>
<dbReference type="GO" id="GO:0004222">
    <property type="term" value="F:metalloendopeptidase activity"/>
    <property type="evidence" value="ECO:0007669"/>
    <property type="project" value="InterPro"/>
</dbReference>